<accession>A0ACC2XFH5</accession>
<sequence>MARLKAMQNLGESKAEESVECLAGVDIVTNETETMSTSNLQHSSPMARLHNSKPRPAFGSTLTLPSAELERQSSSEDRQEVDECSESEYESMLESGVEFGQWHEQRASLSTPTWIPSRPPRRQASIMSIGSASMDSRSGISPAHRRSTQRSLADSAQYSRPSLHRESVAKISAIRTVGATGGTRRPRAMSGRSTASSKTDYEEEERMRRFQLMNFDLDRRFSEIVQVNQELEIDSDLDVEMTMASAPAERLAVISLWSPETANDDETEDGSDVQSLSPLPTPSLTHHTGLAIYSNFPLDSVALQRPPSVETPMADIRDPSTAHTNSAYPTPGSPLQALAVQAASKTAPSAPLQPSANQRGRQDGLFGRARNLRPCRPPMSRRAVSSPVFAFQALPAIKQADCSGWEGSRARTLQGSATTQLTTGSVLCRSSPTTSVQHQDLEESRLRKSRGQAMATIPDPTQGRSRTASPAPTVAEFGFLASEITTFADQGREISVHASGTVETSDIPYFAMVPHSGRQQQTSQRGGGKPQDALWPLPPFRTLRMPEITSTLPLSQRQEERSALLVRPVTRRRPVSMEDLVQTVQSPQLRTAGLGITYDGGQGHPLSSLQTGAIPPVPPVRRNPLKRATTAPVFVSGFPNSKDDGRSLAVFYHTSPKSSCIPIPTPGQRTFLVETLPSPSKRPRADGVPSKDVDHGQRCKGCAEKRATRALEEYRGNHPREALDLPGGQRQPSPQDPIRSPIPFQHILVLPASTGAPALNEHQSAPAVRRPRFLHRDTTLADNLIARTGGPLSHRPPSMALPMLPVNARTSPLILPPNAVRFNISLDLAERQEHRRRQANLAQADDADLSVIPLEQRKPGRMEESVSPHTNVRTRSDRPTSLFSHSYTMHAPFDESFSPSIETNQSHEHQCRPVFVRHAYSSPPGLAIRYTAPRSRPVHSRDTNTDEEVNRPMFHSRYHTDHPSGHSSSGRAGPSNRHDRDFEPERIPTPAAPKMSWNRIFSGTFSN</sequence>
<evidence type="ECO:0000313" key="1">
    <source>
        <dbReference type="EMBL" id="KAJ9122391.1"/>
    </source>
</evidence>
<protein>
    <submittedName>
        <fullName evidence="1">Uncharacterized protein</fullName>
    </submittedName>
</protein>
<gene>
    <name evidence="1" type="ORF">QFC22_001813</name>
</gene>
<organism evidence="1 2">
    <name type="scientific">Naganishia vaughanmartiniae</name>
    <dbReference type="NCBI Taxonomy" id="1424756"/>
    <lineage>
        <taxon>Eukaryota</taxon>
        <taxon>Fungi</taxon>
        <taxon>Dikarya</taxon>
        <taxon>Basidiomycota</taxon>
        <taxon>Agaricomycotina</taxon>
        <taxon>Tremellomycetes</taxon>
        <taxon>Filobasidiales</taxon>
        <taxon>Filobasidiaceae</taxon>
        <taxon>Naganishia</taxon>
    </lineage>
</organism>
<proteinExistence type="predicted"/>
<reference evidence="1" key="1">
    <citation type="submission" date="2023-04" db="EMBL/GenBank/DDBJ databases">
        <title>Draft Genome sequencing of Naganishia species isolated from polar environments using Oxford Nanopore Technology.</title>
        <authorList>
            <person name="Leo P."/>
            <person name="Venkateswaran K."/>
        </authorList>
    </citation>
    <scope>NUCLEOTIDE SEQUENCE</scope>
    <source>
        <strain evidence="1">MNA-CCFEE 5425</strain>
    </source>
</reference>
<name>A0ACC2XFH5_9TREE</name>
<evidence type="ECO:0000313" key="2">
    <source>
        <dbReference type="Proteomes" id="UP001243375"/>
    </source>
</evidence>
<dbReference type="Proteomes" id="UP001243375">
    <property type="component" value="Unassembled WGS sequence"/>
</dbReference>
<comment type="caution">
    <text evidence="1">The sequence shown here is derived from an EMBL/GenBank/DDBJ whole genome shotgun (WGS) entry which is preliminary data.</text>
</comment>
<keyword evidence="2" id="KW-1185">Reference proteome</keyword>
<dbReference type="EMBL" id="JASBWU010000004">
    <property type="protein sequence ID" value="KAJ9122391.1"/>
    <property type="molecule type" value="Genomic_DNA"/>
</dbReference>